<name>A0A7C9AC81_OPUST</name>
<reference evidence="1" key="2">
    <citation type="submission" date="2020-07" db="EMBL/GenBank/DDBJ databases">
        <authorList>
            <person name="Vera ALvarez R."/>
            <person name="Arias-Moreno D.M."/>
            <person name="Jimenez-Jacinto V."/>
            <person name="Jimenez-Bremont J.F."/>
            <person name="Swaminathan K."/>
            <person name="Moose S.P."/>
            <person name="Guerrero-Gonzalez M.L."/>
            <person name="Marino-Ramirez L."/>
            <person name="Landsman D."/>
            <person name="Rodriguez-Kessler M."/>
            <person name="Delgado-Sanchez P."/>
        </authorList>
    </citation>
    <scope>NUCLEOTIDE SEQUENCE</scope>
    <source>
        <tissue evidence="1">Cladode</tissue>
    </source>
</reference>
<evidence type="ECO:0000313" key="1">
    <source>
        <dbReference type="EMBL" id="MBA4663111.1"/>
    </source>
</evidence>
<protein>
    <submittedName>
        <fullName evidence="1">Uncharacterized protein</fullName>
    </submittedName>
</protein>
<reference evidence="1" key="1">
    <citation type="journal article" date="2013" name="J. Plant Res.">
        <title>Effect of fungi and light on seed germination of three Opuntia species from semiarid lands of central Mexico.</title>
        <authorList>
            <person name="Delgado-Sanchez P."/>
            <person name="Jimenez-Bremont J.F."/>
            <person name="Guerrero-Gonzalez Mde L."/>
            <person name="Flores J."/>
        </authorList>
    </citation>
    <scope>NUCLEOTIDE SEQUENCE</scope>
    <source>
        <tissue evidence="1">Cladode</tissue>
    </source>
</reference>
<dbReference type="AlphaFoldDB" id="A0A7C9AC81"/>
<dbReference type="EMBL" id="GISG01219343">
    <property type="protein sequence ID" value="MBA4663111.1"/>
    <property type="molecule type" value="Transcribed_RNA"/>
</dbReference>
<accession>A0A7C9AC81</accession>
<organism evidence="1">
    <name type="scientific">Opuntia streptacantha</name>
    <name type="common">Prickly pear cactus</name>
    <name type="synonym">Opuntia cardona</name>
    <dbReference type="NCBI Taxonomy" id="393608"/>
    <lineage>
        <taxon>Eukaryota</taxon>
        <taxon>Viridiplantae</taxon>
        <taxon>Streptophyta</taxon>
        <taxon>Embryophyta</taxon>
        <taxon>Tracheophyta</taxon>
        <taxon>Spermatophyta</taxon>
        <taxon>Magnoliopsida</taxon>
        <taxon>eudicotyledons</taxon>
        <taxon>Gunneridae</taxon>
        <taxon>Pentapetalae</taxon>
        <taxon>Caryophyllales</taxon>
        <taxon>Cactineae</taxon>
        <taxon>Cactaceae</taxon>
        <taxon>Opuntioideae</taxon>
        <taxon>Opuntia</taxon>
    </lineage>
</organism>
<proteinExistence type="predicted"/>
<sequence length="107" mass="11511">MDGLVKNQVSSPSLSVAHQATRHQCLGEQQLHCLLFQVLEDLVFSSKNQLPCSSDQASSPANIIPQLAFSLFQALGNLQGTLLLVLNKDGNRLLAGTDQHAPLAVLH</sequence>